<keyword evidence="2" id="KW-1185">Reference proteome</keyword>
<name>A0A830GVV4_9CREN</name>
<accession>A0A830GVV4</accession>
<protein>
    <recommendedName>
        <fullName evidence="3">Thermopsin</fullName>
    </recommendedName>
</protein>
<organism evidence="1 2">
    <name type="scientific">Thermocladium modestius</name>
    <dbReference type="NCBI Taxonomy" id="62609"/>
    <lineage>
        <taxon>Archaea</taxon>
        <taxon>Thermoproteota</taxon>
        <taxon>Thermoprotei</taxon>
        <taxon>Thermoproteales</taxon>
        <taxon>Thermoproteaceae</taxon>
        <taxon>Thermocladium</taxon>
    </lineage>
</organism>
<gene>
    <name evidence="1" type="ORF">GCM10007981_09590</name>
</gene>
<evidence type="ECO:0000313" key="2">
    <source>
        <dbReference type="Proteomes" id="UP000610960"/>
    </source>
</evidence>
<evidence type="ECO:0000313" key="1">
    <source>
        <dbReference type="EMBL" id="GGP20651.1"/>
    </source>
</evidence>
<reference evidence="1" key="2">
    <citation type="submission" date="2020-09" db="EMBL/GenBank/DDBJ databases">
        <authorList>
            <person name="Sun Q."/>
            <person name="Ohkuma M."/>
        </authorList>
    </citation>
    <scope>NUCLEOTIDE SEQUENCE</scope>
    <source>
        <strain evidence="1">JCM 10088</strain>
    </source>
</reference>
<dbReference type="AlphaFoldDB" id="A0A830GVV4"/>
<dbReference type="Pfam" id="PF05317">
    <property type="entry name" value="Thermopsin"/>
    <property type="match status" value="1"/>
</dbReference>
<dbReference type="Proteomes" id="UP000610960">
    <property type="component" value="Unassembled WGS sequence"/>
</dbReference>
<evidence type="ECO:0008006" key="3">
    <source>
        <dbReference type="Google" id="ProtNLM"/>
    </source>
</evidence>
<sequence length="266" mass="28764">MGVTDYGAYQSGSTVVAYSYSSDEFMGNFTIYNANFNSNSSTDPHSYSIQLNVVLNYTSGGSSRYLWVQDVAVINTATDQLNIVDNIWNLTTSSANLNRRLVSGNGKVYTYQGYTYYAYEYPSTITYSYPLSVSLFVTVGTSSRGYPVINFYFVYGGSVIKYDSVTVKVPSTSATYTVEGYSLLPSGLYADAELVTGGPGGGSSAMPVSYNATYTLQYVSGGKLVSVPHAFDYGANTAENVYGTSDSGSNYAATLGVGQEYFHELW</sequence>
<proteinExistence type="predicted"/>
<reference evidence="1" key="1">
    <citation type="journal article" date="2014" name="Int. J. Syst. Evol. Microbiol.">
        <title>Complete genome sequence of Corynebacterium casei LMG S-19264T (=DSM 44701T), isolated from a smear-ripened cheese.</title>
        <authorList>
            <consortium name="US DOE Joint Genome Institute (JGI-PGF)"/>
            <person name="Walter F."/>
            <person name="Albersmeier A."/>
            <person name="Kalinowski J."/>
            <person name="Ruckert C."/>
        </authorList>
    </citation>
    <scope>NUCLEOTIDE SEQUENCE</scope>
    <source>
        <strain evidence="1">JCM 10088</strain>
    </source>
</reference>
<dbReference type="EMBL" id="BMNL01000002">
    <property type="protein sequence ID" value="GGP20651.1"/>
    <property type="molecule type" value="Genomic_DNA"/>
</dbReference>
<comment type="caution">
    <text evidence="1">The sequence shown here is derived from an EMBL/GenBank/DDBJ whole genome shotgun (WGS) entry which is preliminary data.</text>
</comment>
<dbReference type="InterPro" id="IPR007981">
    <property type="entry name" value="Peptidase_A5"/>
</dbReference>